<keyword evidence="2" id="KW-1185">Reference proteome</keyword>
<dbReference type="EMBL" id="JANPWB010000009">
    <property type="protein sequence ID" value="KAJ1148373.1"/>
    <property type="molecule type" value="Genomic_DNA"/>
</dbReference>
<dbReference type="AlphaFoldDB" id="A0AAV7R8D9"/>
<comment type="caution">
    <text evidence="1">The sequence shown here is derived from an EMBL/GenBank/DDBJ whole genome shotgun (WGS) entry which is preliminary data.</text>
</comment>
<name>A0AAV7R8D9_PLEWA</name>
<accession>A0AAV7R8D9</accession>
<evidence type="ECO:0000313" key="2">
    <source>
        <dbReference type="Proteomes" id="UP001066276"/>
    </source>
</evidence>
<reference evidence="1" key="1">
    <citation type="journal article" date="2022" name="bioRxiv">
        <title>Sequencing and chromosome-scale assembly of the giantPleurodeles waltlgenome.</title>
        <authorList>
            <person name="Brown T."/>
            <person name="Elewa A."/>
            <person name="Iarovenko S."/>
            <person name="Subramanian E."/>
            <person name="Araus A.J."/>
            <person name="Petzold A."/>
            <person name="Susuki M."/>
            <person name="Suzuki K.-i.T."/>
            <person name="Hayashi T."/>
            <person name="Toyoda A."/>
            <person name="Oliveira C."/>
            <person name="Osipova E."/>
            <person name="Leigh N.D."/>
            <person name="Simon A."/>
            <person name="Yun M.H."/>
        </authorList>
    </citation>
    <scope>NUCLEOTIDE SEQUENCE</scope>
    <source>
        <strain evidence="1">20211129_DDA</strain>
        <tissue evidence="1">Liver</tissue>
    </source>
</reference>
<protein>
    <submittedName>
        <fullName evidence="1">Uncharacterized protein</fullName>
    </submittedName>
</protein>
<evidence type="ECO:0000313" key="1">
    <source>
        <dbReference type="EMBL" id="KAJ1148373.1"/>
    </source>
</evidence>
<sequence length="141" mass="15565">MRGKDGEGIISDNCMNLQIKADQKDLDCILMFMWSLRRETRITQFLVTVRMALDLAVVQSVLLAVLNDLCMGFDADSVRALVPFKIAAAFNAVDSTLRISHLEENMLAGVHCLGLAGFHQTMGFHLDEQPLAEAQLGQNGE</sequence>
<gene>
    <name evidence="1" type="ORF">NDU88_001210</name>
</gene>
<dbReference type="Proteomes" id="UP001066276">
    <property type="component" value="Chromosome 5"/>
</dbReference>
<organism evidence="1 2">
    <name type="scientific">Pleurodeles waltl</name>
    <name type="common">Iberian ribbed newt</name>
    <dbReference type="NCBI Taxonomy" id="8319"/>
    <lineage>
        <taxon>Eukaryota</taxon>
        <taxon>Metazoa</taxon>
        <taxon>Chordata</taxon>
        <taxon>Craniata</taxon>
        <taxon>Vertebrata</taxon>
        <taxon>Euteleostomi</taxon>
        <taxon>Amphibia</taxon>
        <taxon>Batrachia</taxon>
        <taxon>Caudata</taxon>
        <taxon>Salamandroidea</taxon>
        <taxon>Salamandridae</taxon>
        <taxon>Pleurodelinae</taxon>
        <taxon>Pleurodeles</taxon>
    </lineage>
</organism>
<proteinExistence type="predicted"/>